<keyword evidence="7" id="KW-1185">Reference proteome</keyword>
<dbReference type="Gene3D" id="3.10.20.30">
    <property type="match status" value="1"/>
</dbReference>
<dbReference type="PANTHER" id="PTHR23426:SF27">
    <property type="entry name" value="PHOTOSYNTHETIC NDH SUBUNIT OF SUBCOMPLEX B 3, CHLOROPLASTIC"/>
    <property type="match status" value="1"/>
</dbReference>
<dbReference type="RefSeq" id="WP_243536449.1">
    <property type="nucleotide sequence ID" value="NZ_CP093442.1"/>
</dbReference>
<accession>A0ABY4C6Z0</accession>
<dbReference type="InterPro" id="IPR001041">
    <property type="entry name" value="2Fe-2S_ferredoxin-type"/>
</dbReference>
<dbReference type="SUPFAM" id="SSF54292">
    <property type="entry name" value="2Fe-2S ferredoxin-like"/>
    <property type="match status" value="1"/>
</dbReference>
<organism evidence="6 7">
    <name type="scientific">Bdellovibrio reynosensis</name>
    <dbReference type="NCBI Taxonomy" id="2835041"/>
    <lineage>
        <taxon>Bacteria</taxon>
        <taxon>Pseudomonadati</taxon>
        <taxon>Bdellovibrionota</taxon>
        <taxon>Bdellovibrionia</taxon>
        <taxon>Bdellovibrionales</taxon>
        <taxon>Pseudobdellovibrionaceae</taxon>
        <taxon>Bdellovibrio</taxon>
    </lineage>
</organism>
<evidence type="ECO:0000256" key="4">
    <source>
        <dbReference type="ARBA" id="ARBA00023014"/>
    </source>
</evidence>
<dbReference type="Pfam" id="PF00111">
    <property type="entry name" value="Fer2"/>
    <property type="match status" value="1"/>
</dbReference>
<keyword evidence="2" id="KW-0479">Metal-binding</keyword>
<keyword evidence="3" id="KW-0408">Iron</keyword>
<evidence type="ECO:0000256" key="2">
    <source>
        <dbReference type="ARBA" id="ARBA00022723"/>
    </source>
</evidence>
<dbReference type="InterPro" id="IPR001055">
    <property type="entry name" value="Adrenodoxin-like"/>
</dbReference>
<keyword evidence="4" id="KW-0411">Iron-sulfur</keyword>
<dbReference type="PROSITE" id="PS51085">
    <property type="entry name" value="2FE2S_FER_2"/>
    <property type="match status" value="1"/>
</dbReference>
<evidence type="ECO:0000256" key="3">
    <source>
        <dbReference type="ARBA" id="ARBA00023004"/>
    </source>
</evidence>
<evidence type="ECO:0000256" key="1">
    <source>
        <dbReference type="ARBA" id="ARBA00022714"/>
    </source>
</evidence>
<dbReference type="Proteomes" id="UP000830116">
    <property type="component" value="Chromosome"/>
</dbReference>
<keyword evidence="1" id="KW-0001">2Fe-2S</keyword>
<evidence type="ECO:0000259" key="5">
    <source>
        <dbReference type="PROSITE" id="PS51085"/>
    </source>
</evidence>
<dbReference type="EMBL" id="CP093442">
    <property type="protein sequence ID" value="UOF00474.1"/>
    <property type="molecule type" value="Genomic_DNA"/>
</dbReference>
<dbReference type="InterPro" id="IPR036010">
    <property type="entry name" value="2Fe-2S_ferredoxin-like_sf"/>
</dbReference>
<dbReference type="InterPro" id="IPR012675">
    <property type="entry name" value="Beta-grasp_dom_sf"/>
</dbReference>
<feature type="domain" description="2Fe-2S ferredoxin-type" evidence="5">
    <location>
        <begin position="7"/>
        <end position="102"/>
    </location>
</feature>
<name>A0ABY4C6Z0_9BACT</name>
<proteinExistence type="predicted"/>
<reference evidence="6" key="1">
    <citation type="submission" date="2022-03" db="EMBL/GenBank/DDBJ databases">
        <title>Genome Identification and Characterization of new species Bdellovibrio reynosense LBG001 sp. nov. from a Mexico soil sample.</title>
        <authorList>
            <person name="Camilli A."/>
            <person name="Ajao Y."/>
            <person name="Guo X."/>
        </authorList>
    </citation>
    <scope>NUCLEOTIDE SEQUENCE</scope>
    <source>
        <strain evidence="6">LBG001</strain>
    </source>
</reference>
<sequence length="102" mass="11312">MKPKSGISISILPDHHDVLVSQKDQSVLDVALRLKIPLNHTCGGNGTCGTCLVHIVNGIESLEPRTEIESEMAEDRKFPDHERLACQLKPHDHLVVEIKKSN</sequence>
<dbReference type="CDD" id="cd00207">
    <property type="entry name" value="fer2"/>
    <property type="match status" value="1"/>
</dbReference>
<gene>
    <name evidence="6" type="ORF">MNR06_12270</name>
</gene>
<evidence type="ECO:0000313" key="7">
    <source>
        <dbReference type="Proteomes" id="UP000830116"/>
    </source>
</evidence>
<protein>
    <submittedName>
        <fullName evidence="6">(2Fe-2S)-binding protein</fullName>
    </submittedName>
</protein>
<evidence type="ECO:0000313" key="6">
    <source>
        <dbReference type="EMBL" id="UOF00474.1"/>
    </source>
</evidence>
<dbReference type="PANTHER" id="PTHR23426">
    <property type="entry name" value="FERREDOXIN/ADRENODOXIN"/>
    <property type="match status" value="1"/>
</dbReference>